<dbReference type="Gene3D" id="3.90.190.10">
    <property type="entry name" value="Protein tyrosine phosphatase superfamily"/>
    <property type="match status" value="1"/>
</dbReference>
<proteinExistence type="inferred from homology"/>
<dbReference type="InterPro" id="IPR029021">
    <property type="entry name" value="Prot-tyrosine_phosphatase-like"/>
</dbReference>
<gene>
    <name evidence="8" type="ORF">OE88DRAFT_1634459</name>
</gene>
<evidence type="ECO:0000259" key="6">
    <source>
        <dbReference type="PROSITE" id="PS50054"/>
    </source>
</evidence>
<name>A0A5C3MTP9_9AGAM</name>
<dbReference type="GO" id="GO:0008330">
    <property type="term" value="F:protein tyrosine/threonine phosphatase activity"/>
    <property type="evidence" value="ECO:0007669"/>
    <property type="project" value="TreeGrafter"/>
</dbReference>
<dbReference type="GO" id="GO:0043409">
    <property type="term" value="P:negative regulation of MAPK cascade"/>
    <property type="evidence" value="ECO:0007669"/>
    <property type="project" value="TreeGrafter"/>
</dbReference>
<dbReference type="InterPro" id="IPR016130">
    <property type="entry name" value="Tyr_Pase_AS"/>
</dbReference>
<dbReference type="GO" id="GO:0033550">
    <property type="term" value="F:MAP kinase tyrosine phosphatase activity"/>
    <property type="evidence" value="ECO:0007669"/>
    <property type="project" value="TreeGrafter"/>
</dbReference>
<dbReference type="AlphaFoldDB" id="A0A5C3MTP9"/>
<keyword evidence="9" id="KW-1185">Reference proteome</keyword>
<protein>
    <recommendedName>
        <fullName evidence="2">protein-tyrosine-phosphatase</fullName>
        <ecNumber evidence="2">3.1.3.48</ecNumber>
    </recommendedName>
</protein>
<dbReference type="PANTHER" id="PTHR10159:SF519">
    <property type="entry name" value="DUAL SPECIFICITY PROTEIN PHOSPHATASE MPK3"/>
    <property type="match status" value="1"/>
</dbReference>
<feature type="region of interest" description="Disordered" evidence="5">
    <location>
        <begin position="27"/>
        <end position="58"/>
    </location>
</feature>
<evidence type="ECO:0000256" key="2">
    <source>
        <dbReference type="ARBA" id="ARBA00013064"/>
    </source>
</evidence>
<dbReference type="STRING" id="5364.A0A5C3MTP9"/>
<organism evidence="8 9">
    <name type="scientific">Heliocybe sulcata</name>
    <dbReference type="NCBI Taxonomy" id="5364"/>
    <lineage>
        <taxon>Eukaryota</taxon>
        <taxon>Fungi</taxon>
        <taxon>Dikarya</taxon>
        <taxon>Basidiomycota</taxon>
        <taxon>Agaricomycotina</taxon>
        <taxon>Agaricomycetes</taxon>
        <taxon>Gloeophyllales</taxon>
        <taxon>Gloeophyllaceae</taxon>
        <taxon>Heliocybe</taxon>
    </lineage>
</organism>
<evidence type="ECO:0000256" key="5">
    <source>
        <dbReference type="SAM" id="MobiDB-lite"/>
    </source>
</evidence>
<evidence type="ECO:0000259" key="7">
    <source>
        <dbReference type="PROSITE" id="PS50056"/>
    </source>
</evidence>
<dbReference type="CDD" id="cd14498">
    <property type="entry name" value="DSP"/>
    <property type="match status" value="1"/>
</dbReference>
<dbReference type="SMART" id="SM00195">
    <property type="entry name" value="DSPc"/>
    <property type="match status" value="1"/>
</dbReference>
<feature type="compositionally biased region" description="Polar residues" evidence="5">
    <location>
        <begin position="40"/>
        <end position="54"/>
    </location>
</feature>
<accession>A0A5C3MTP9</accession>
<reference evidence="8 9" key="1">
    <citation type="journal article" date="2019" name="Nat. Ecol. Evol.">
        <title>Megaphylogeny resolves global patterns of mushroom evolution.</title>
        <authorList>
            <person name="Varga T."/>
            <person name="Krizsan K."/>
            <person name="Foldi C."/>
            <person name="Dima B."/>
            <person name="Sanchez-Garcia M."/>
            <person name="Sanchez-Ramirez S."/>
            <person name="Szollosi G.J."/>
            <person name="Szarkandi J.G."/>
            <person name="Papp V."/>
            <person name="Albert L."/>
            <person name="Andreopoulos W."/>
            <person name="Angelini C."/>
            <person name="Antonin V."/>
            <person name="Barry K.W."/>
            <person name="Bougher N.L."/>
            <person name="Buchanan P."/>
            <person name="Buyck B."/>
            <person name="Bense V."/>
            <person name="Catcheside P."/>
            <person name="Chovatia M."/>
            <person name="Cooper J."/>
            <person name="Damon W."/>
            <person name="Desjardin D."/>
            <person name="Finy P."/>
            <person name="Geml J."/>
            <person name="Haridas S."/>
            <person name="Hughes K."/>
            <person name="Justo A."/>
            <person name="Karasinski D."/>
            <person name="Kautmanova I."/>
            <person name="Kiss B."/>
            <person name="Kocsube S."/>
            <person name="Kotiranta H."/>
            <person name="LaButti K.M."/>
            <person name="Lechner B.E."/>
            <person name="Liimatainen K."/>
            <person name="Lipzen A."/>
            <person name="Lukacs Z."/>
            <person name="Mihaltcheva S."/>
            <person name="Morgado L.N."/>
            <person name="Niskanen T."/>
            <person name="Noordeloos M.E."/>
            <person name="Ohm R.A."/>
            <person name="Ortiz-Santana B."/>
            <person name="Ovrebo C."/>
            <person name="Racz N."/>
            <person name="Riley R."/>
            <person name="Savchenko A."/>
            <person name="Shiryaev A."/>
            <person name="Soop K."/>
            <person name="Spirin V."/>
            <person name="Szebenyi C."/>
            <person name="Tomsovsky M."/>
            <person name="Tulloss R.E."/>
            <person name="Uehling J."/>
            <person name="Grigoriev I.V."/>
            <person name="Vagvolgyi C."/>
            <person name="Papp T."/>
            <person name="Martin F.M."/>
            <person name="Miettinen O."/>
            <person name="Hibbett D.S."/>
            <person name="Nagy L.G."/>
        </authorList>
    </citation>
    <scope>NUCLEOTIDE SEQUENCE [LARGE SCALE GENOMIC DNA]</scope>
    <source>
        <strain evidence="8 9">OMC1185</strain>
    </source>
</reference>
<dbReference type="EC" id="3.1.3.48" evidence="2"/>
<dbReference type="EMBL" id="ML213518">
    <property type="protein sequence ID" value="TFK48869.1"/>
    <property type="molecule type" value="Genomic_DNA"/>
</dbReference>
<dbReference type="GO" id="GO:0005737">
    <property type="term" value="C:cytoplasm"/>
    <property type="evidence" value="ECO:0007669"/>
    <property type="project" value="TreeGrafter"/>
</dbReference>
<comment type="similarity">
    <text evidence="1">Belongs to the protein-tyrosine phosphatase family. Non-receptor class dual specificity subfamily.</text>
</comment>
<keyword evidence="4" id="KW-0904">Protein phosphatase</keyword>
<evidence type="ECO:0000256" key="4">
    <source>
        <dbReference type="ARBA" id="ARBA00022912"/>
    </source>
</evidence>
<sequence>MVGFDGLSPEVMEAMCTPMHLILPPASLPSSPVSSPPPLNRTQSSSTVPLQRTPSHPHRHTGALYLGSLAASVDKDLLRSHRIAYLIQVLDAPWLPTPSDGVRCHKIDILDLPSADLKSHLEEACDIIDGAIGRGENVLVHCQQGVSRSAAIVIAYLISRHNMSFDTAHDLVKKKRPCIKPNSGFVSSLREWEATWRERAGRKGVPKNSVVSASTSGCGQGGQDPRQAMRRTMSSR</sequence>
<evidence type="ECO:0000256" key="1">
    <source>
        <dbReference type="ARBA" id="ARBA00008601"/>
    </source>
</evidence>
<keyword evidence="3" id="KW-0378">Hydrolase</keyword>
<evidence type="ECO:0000313" key="9">
    <source>
        <dbReference type="Proteomes" id="UP000305948"/>
    </source>
</evidence>
<dbReference type="PROSITE" id="PS50054">
    <property type="entry name" value="TYR_PHOSPHATASE_DUAL"/>
    <property type="match status" value="1"/>
</dbReference>
<feature type="region of interest" description="Disordered" evidence="5">
    <location>
        <begin position="200"/>
        <end position="236"/>
    </location>
</feature>
<dbReference type="Proteomes" id="UP000305948">
    <property type="component" value="Unassembled WGS sequence"/>
</dbReference>
<evidence type="ECO:0000256" key="3">
    <source>
        <dbReference type="ARBA" id="ARBA00022801"/>
    </source>
</evidence>
<dbReference type="InterPro" id="IPR000340">
    <property type="entry name" value="Dual-sp_phosphatase_cat-dom"/>
</dbReference>
<dbReference type="PANTHER" id="PTHR10159">
    <property type="entry name" value="DUAL SPECIFICITY PROTEIN PHOSPHATASE"/>
    <property type="match status" value="1"/>
</dbReference>
<feature type="domain" description="Tyrosine-protein phosphatase" evidence="6">
    <location>
        <begin position="56"/>
        <end position="198"/>
    </location>
</feature>
<dbReference type="GO" id="GO:0017017">
    <property type="term" value="F:MAP kinase tyrosine/serine/threonine phosphatase activity"/>
    <property type="evidence" value="ECO:0007669"/>
    <property type="project" value="TreeGrafter"/>
</dbReference>
<dbReference type="PROSITE" id="PS50056">
    <property type="entry name" value="TYR_PHOSPHATASE_2"/>
    <property type="match status" value="1"/>
</dbReference>
<dbReference type="SUPFAM" id="SSF52799">
    <property type="entry name" value="(Phosphotyrosine protein) phosphatases II"/>
    <property type="match status" value="1"/>
</dbReference>
<dbReference type="PROSITE" id="PS00383">
    <property type="entry name" value="TYR_PHOSPHATASE_1"/>
    <property type="match status" value="1"/>
</dbReference>
<evidence type="ECO:0000313" key="8">
    <source>
        <dbReference type="EMBL" id="TFK48869.1"/>
    </source>
</evidence>
<dbReference type="Pfam" id="PF00782">
    <property type="entry name" value="DSPc"/>
    <property type="match status" value="1"/>
</dbReference>
<feature type="domain" description="Tyrosine specific protein phosphatases" evidence="7">
    <location>
        <begin position="118"/>
        <end position="177"/>
    </location>
</feature>
<dbReference type="InterPro" id="IPR020422">
    <property type="entry name" value="TYR_PHOSPHATASE_DUAL_dom"/>
</dbReference>
<dbReference type="OrthoDB" id="273181at2759"/>
<dbReference type="InterPro" id="IPR000387">
    <property type="entry name" value="Tyr_Pase_dom"/>
</dbReference>